<dbReference type="PIRSF" id="PIRSF038973">
    <property type="entry name" value="SpoIIM"/>
    <property type="match status" value="1"/>
</dbReference>
<keyword evidence="3" id="KW-1185">Reference proteome</keyword>
<dbReference type="AlphaFoldDB" id="A0A1M6LKF4"/>
<name>A0A1M6LKF4_9FIRM</name>
<keyword evidence="1" id="KW-1133">Transmembrane helix</keyword>
<proteinExistence type="predicted"/>
<feature type="transmembrane region" description="Helical" evidence="1">
    <location>
        <begin position="16"/>
        <end position="35"/>
    </location>
</feature>
<feature type="transmembrane region" description="Helical" evidence="1">
    <location>
        <begin position="173"/>
        <end position="197"/>
    </location>
</feature>
<gene>
    <name evidence="2" type="ORF">SAMN02745883_00241</name>
</gene>
<keyword evidence="1" id="KW-0472">Membrane</keyword>
<dbReference type="RefSeq" id="WP_242945019.1">
    <property type="nucleotide sequence ID" value="NZ_FRAJ01000003.1"/>
</dbReference>
<accession>A0A1M6LKF4</accession>
<protein>
    <submittedName>
        <fullName evidence="2">Stage II sporulation protein M</fullName>
    </submittedName>
</protein>
<feature type="transmembrane region" description="Helical" evidence="1">
    <location>
        <begin position="136"/>
        <end position="157"/>
    </location>
</feature>
<keyword evidence="1" id="KW-0812">Transmembrane</keyword>
<evidence type="ECO:0000313" key="3">
    <source>
        <dbReference type="Proteomes" id="UP000184082"/>
    </source>
</evidence>
<dbReference type="InterPro" id="IPR014196">
    <property type="entry name" value="SpoIIM"/>
</dbReference>
<evidence type="ECO:0000313" key="2">
    <source>
        <dbReference type="EMBL" id="SHJ71635.1"/>
    </source>
</evidence>
<sequence>MRKVNNVLIKHIQRNIITYFVVIMFFLIGISSGAFTTKALSDSENGELIAYLENFFKIVDTKTIDNFAILKQSLINNLQTGVLIWILGVTIIGIPAILFLIGLRGFIIGFTVGFIIKQKGLKGLIFSIFSLLPQNIIIIPGIIVTGVLGISFSVMLIKSKVEKNVHNNILNQFFVYSTVIAIVYIFIALGCIIEAYISPLFVKYLSVYM</sequence>
<dbReference type="EMBL" id="FRAJ01000003">
    <property type="protein sequence ID" value="SHJ71635.1"/>
    <property type="molecule type" value="Genomic_DNA"/>
</dbReference>
<dbReference type="Proteomes" id="UP000184082">
    <property type="component" value="Unassembled WGS sequence"/>
</dbReference>
<organism evidence="2 3">
    <name type="scientific">Caminicella sporogenes DSM 14501</name>
    <dbReference type="NCBI Taxonomy" id="1121266"/>
    <lineage>
        <taxon>Bacteria</taxon>
        <taxon>Bacillati</taxon>
        <taxon>Bacillota</taxon>
        <taxon>Clostridia</taxon>
        <taxon>Peptostreptococcales</taxon>
        <taxon>Caminicellaceae</taxon>
        <taxon>Caminicella</taxon>
    </lineage>
</organism>
<dbReference type="STRING" id="1121266.SAMN02745883_00241"/>
<dbReference type="NCBIfam" id="TIGR02831">
    <property type="entry name" value="spo_II_M"/>
    <property type="match status" value="1"/>
</dbReference>
<reference evidence="2 3" key="1">
    <citation type="submission" date="2016-11" db="EMBL/GenBank/DDBJ databases">
        <authorList>
            <person name="Jaros S."/>
            <person name="Januszkiewicz K."/>
            <person name="Wedrychowicz H."/>
        </authorList>
    </citation>
    <scope>NUCLEOTIDE SEQUENCE [LARGE SCALE GENOMIC DNA]</scope>
    <source>
        <strain evidence="2 3">DSM 14501</strain>
    </source>
</reference>
<dbReference type="Pfam" id="PF01944">
    <property type="entry name" value="SpoIIM"/>
    <property type="match status" value="1"/>
</dbReference>
<dbReference type="InterPro" id="IPR002798">
    <property type="entry name" value="SpoIIM-like"/>
</dbReference>
<evidence type="ECO:0000256" key="1">
    <source>
        <dbReference type="SAM" id="Phobius"/>
    </source>
</evidence>
<feature type="transmembrane region" description="Helical" evidence="1">
    <location>
        <begin position="82"/>
        <end position="115"/>
    </location>
</feature>